<keyword evidence="2" id="KW-1185">Reference proteome</keyword>
<dbReference type="eggNOG" id="COG1670">
    <property type="taxonomic scope" value="Bacteria"/>
</dbReference>
<evidence type="ECO:0000313" key="1">
    <source>
        <dbReference type="EMBL" id="CAQ02999.1"/>
    </source>
</evidence>
<organism evidence="1 2">
    <name type="scientific">Clavibacter sepedonicus</name>
    <name type="common">Clavibacter michiganensis subsp. sepedonicus</name>
    <dbReference type="NCBI Taxonomy" id="31964"/>
    <lineage>
        <taxon>Bacteria</taxon>
        <taxon>Bacillati</taxon>
        <taxon>Actinomycetota</taxon>
        <taxon>Actinomycetes</taxon>
        <taxon>Micrococcales</taxon>
        <taxon>Microbacteriaceae</taxon>
        <taxon>Clavibacter</taxon>
    </lineage>
</organism>
<dbReference type="PROSITE" id="PS51186">
    <property type="entry name" value="GNAT"/>
    <property type="match status" value="1"/>
</dbReference>
<dbReference type="SUPFAM" id="SSF55729">
    <property type="entry name" value="Acyl-CoA N-acyltransferases (Nat)"/>
    <property type="match status" value="1"/>
</dbReference>
<protein>
    <submittedName>
        <fullName evidence="1">Acetyltransferase</fullName>
    </submittedName>
</protein>
<dbReference type="InterPro" id="IPR000182">
    <property type="entry name" value="GNAT_dom"/>
</dbReference>
<gene>
    <name evidence="1" type="ordered locus">CMS2928</name>
</gene>
<dbReference type="Proteomes" id="UP000001318">
    <property type="component" value="Chromosome"/>
</dbReference>
<reference evidence="1 2" key="1">
    <citation type="journal article" date="2008" name="J. Bacteriol.">
        <title>Genome of the actinomycete plant pathogen Clavibacter michiganensis subsp. sepedonicus suggests recent niche adaptation.</title>
        <authorList>
            <person name="Bentley S.D."/>
            <person name="Corton C."/>
            <person name="Brown S.E."/>
            <person name="Barron A."/>
            <person name="Clark L."/>
            <person name="Doggett J."/>
            <person name="Harris B."/>
            <person name="Ormond D."/>
            <person name="Quail M.A."/>
            <person name="May G."/>
            <person name="Francis D."/>
            <person name="Knudson D."/>
            <person name="Parkhill J."/>
            <person name="Ishimaru C.A."/>
        </authorList>
    </citation>
    <scope>NUCLEOTIDE SEQUENCE [LARGE SCALE GENOMIC DNA]</scope>
    <source>
        <strain evidence="2">ATCC 33113 / DSM 20744 / JCM 9667 / LMG 2889 / ICMP 2535 / C-1</strain>
    </source>
</reference>
<dbReference type="GO" id="GO:0016747">
    <property type="term" value="F:acyltransferase activity, transferring groups other than amino-acyl groups"/>
    <property type="evidence" value="ECO:0007669"/>
    <property type="project" value="InterPro"/>
</dbReference>
<dbReference type="Pfam" id="PF13302">
    <property type="entry name" value="Acetyltransf_3"/>
    <property type="match status" value="1"/>
</dbReference>
<dbReference type="HOGENOM" id="CLU_013985_3_1_11"/>
<dbReference type="Gene3D" id="3.40.630.30">
    <property type="match status" value="1"/>
</dbReference>
<dbReference type="EMBL" id="AM849034">
    <property type="protein sequence ID" value="CAQ02999.1"/>
    <property type="molecule type" value="Genomic_DNA"/>
</dbReference>
<dbReference type="PANTHER" id="PTHR43792">
    <property type="entry name" value="GNAT FAMILY, PUTATIVE (AFU_ORTHOLOGUE AFUA_3G00765)-RELATED-RELATED"/>
    <property type="match status" value="1"/>
</dbReference>
<dbReference type="InterPro" id="IPR016181">
    <property type="entry name" value="Acyl_CoA_acyltransferase"/>
</dbReference>
<proteinExistence type="predicted"/>
<name>B0RCB1_CLASE</name>
<dbReference type="KEGG" id="cms:CMS2928"/>
<dbReference type="STRING" id="31964.CMS2928"/>
<dbReference type="PANTHER" id="PTHR43792:SF1">
    <property type="entry name" value="N-ACETYLTRANSFERASE DOMAIN-CONTAINING PROTEIN"/>
    <property type="match status" value="1"/>
</dbReference>
<dbReference type="InterPro" id="IPR051531">
    <property type="entry name" value="N-acetyltransferase"/>
</dbReference>
<sequence>MGPADADVVHRLWTERDARGPASRRIDGDGHPSRDEVRTRLVVQAEESMRTGIRLLAIERRDEPGMVGYCGLVVGSASVEEQEMAFELLREFHGRGFATEAAHAVVDAARDTGRSRLWATVRRWNAPSFRVLERAGFVDSGRVTADPAHGDSVWMTRDLRDAPADGA</sequence>
<evidence type="ECO:0000313" key="2">
    <source>
        <dbReference type="Proteomes" id="UP000001318"/>
    </source>
</evidence>
<dbReference type="AlphaFoldDB" id="B0RCB1"/>
<accession>B0RCB1</accession>